<gene>
    <name evidence="2" type="ORF">BDV24DRAFT_174289</name>
</gene>
<dbReference type="InterPro" id="IPR054550">
    <property type="entry name" value="Mala_s_1-like"/>
</dbReference>
<protein>
    <recommendedName>
        <fullName evidence="3">Tri14-like protein</fullName>
    </recommendedName>
</protein>
<dbReference type="OrthoDB" id="4434395at2759"/>
<dbReference type="EMBL" id="ML737381">
    <property type="protein sequence ID" value="KAE8334141.1"/>
    <property type="molecule type" value="Genomic_DNA"/>
</dbReference>
<reference evidence="2" key="1">
    <citation type="submission" date="2019-04" db="EMBL/GenBank/DDBJ databases">
        <title>Friends and foes A comparative genomics study of 23 Aspergillus species from section Flavi.</title>
        <authorList>
            <consortium name="DOE Joint Genome Institute"/>
            <person name="Kjaerbolling I."/>
            <person name="Vesth T."/>
            <person name="Frisvad J.C."/>
            <person name="Nybo J.L."/>
            <person name="Theobald S."/>
            <person name="Kildgaard S."/>
            <person name="Isbrandt T."/>
            <person name="Kuo A."/>
            <person name="Sato A."/>
            <person name="Lyhne E.K."/>
            <person name="Kogle M.E."/>
            <person name="Wiebenga A."/>
            <person name="Kun R.S."/>
            <person name="Lubbers R.J."/>
            <person name="Makela M.R."/>
            <person name="Barry K."/>
            <person name="Chovatia M."/>
            <person name="Clum A."/>
            <person name="Daum C."/>
            <person name="Haridas S."/>
            <person name="He G."/>
            <person name="LaButti K."/>
            <person name="Lipzen A."/>
            <person name="Mondo S."/>
            <person name="Riley R."/>
            <person name="Salamov A."/>
            <person name="Simmons B.A."/>
            <person name="Magnuson J.K."/>
            <person name="Henrissat B."/>
            <person name="Mortensen U.H."/>
            <person name="Larsen T.O."/>
            <person name="Devries R.P."/>
            <person name="Grigoriev I.V."/>
            <person name="Machida M."/>
            <person name="Baker S.E."/>
            <person name="Andersen M.R."/>
        </authorList>
    </citation>
    <scope>NUCLEOTIDE SEQUENCE</scope>
    <source>
        <strain evidence="2">CBS 117612</strain>
    </source>
</reference>
<evidence type="ECO:0000313" key="2">
    <source>
        <dbReference type="EMBL" id="KAE8334141.1"/>
    </source>
</evidence>
<organism evidence="2">
    <name type="scientific">Aspergillus arachidicola</name>
    <dbReference type="NCBI Taxonomy" id="656916"/>
    <lineage>
        <taxon>Eukaryota</taxon>
        <taxon>Fungi</taxon>
        <taxon>Dikarya</taxon>
        <taxon>Ascomycota</taxon>
        <taxon>Pezizomycotina</taxon>
        <taxon>Eurotiomycetes</taxon>
        <taxon>Eurotiomycetidae</taxon>
        <taxon>Eurotiales</taxon>
        <taxon>Aspergillaceae</taxon>
        <taxon>Aspergillus</taxon>
        <taxon>Aspergillus subgen. Circumdati</taxon>
    </lineage>
</organism>
<keyword evidence="1" id="KW-0732">Signal</keyword>
<name>A0A5N6XLS8_9EURO</name>
<dbReference type="CDD" id="cd12811">
    <property type="entry name" value="MALA"/>
    <property type="match status" value="1"/>
</dbReference>
<dbReference type="SUPFAM" id="SSF63829">
    <property type="entry name" value="Calcium-dependent phosphotriesterase"/>
    <property type="match status" value="1"/>
</dbReference>
<feature type="signal peptide" evidence="1">
    <location>
        <begin position="1"/>
        <end position="23"/>
    </location>
</feature>
<feature type="chain" id="PRO_5024972579" description="Tri14-like protein" evidence="1">
    <location>
        <begin position="24"/>
        <end position="374"/>
    </location>
</feature>
<dbReference type="Proteomes" id="UP000325558">
    <property type="component" value="Unassembled WGS sequence"/>
</dbReference>
<accession>A0A5N6XLS8</accession>
<dbReference type="AlphaFoldDB" id="A0A5N6XLS8"/>
<evidence type="ECO:0008006" key="3">
    <source>
        <dbReference type="Google" id="ProtNLM"/>
    </source>
</evidence>
<dbReference type="Pfam" id="PF22701">
    <property type="entry name" value="Mala_s_1-like"/>
    <property type="match status" value="1"/>
</dbReference>
<sequence length="374" mass="40248">MVFITTLILPTLLLASSIAPVSANIPFSIRRDGQLRARNTTWIYTERVSNAGCPAFSGNITVNSYQLYPEHADFNREKCLVYLSALYNTSIAVYDPYKDQIVDNIDLPGMSGDPVLHLSGVIVDPQGLLSVIVDAGAAFDTEGQDISGDNFLVKLDTSSAEVLWRKNLTEVTNGVYGGYQDAVHDAYGNIFVLGTFPSSIIKVNANGSTAIPWYLQPHANHTVHGLTGLASSGDILLATDASDGQLYQFNVTEELGHRVRVHLQGNQTSIGSGSDGILLPSQFNGTVLLVSDNIDGTFVLRSTDGFWTSAEVLGVVPNIYGSQNGSTVDSLEIGGSLYSVIEWFRDDKVPGSLAGNRTQFPLVDITNDVLALLN</sequence>
<proteinExistence type="predicted"/>
<evidence type="ECO:0000256" key="1">
    <source>
        <dbReference type="SAM" id="SignalP"/>
    </source>
</evidence>